<sequence>MIVFNASKRETHHAKGNFSLLAQKLRDSGKIKVNRKELSAELLEHCDAIIFGNSQAAFSDKELQVLRDYVDGGGSVAIFASEGGESRSKSNINELLKDFGIRIDSSTVVRSVYHKYLHPKHALIANGIVQPEIGQVVPLVLDSKAFESSSKRSQQDVVEHNTSLSFVYPNGTTLVVQSPSFTLLSSGSTSYPVDCPIAAAWEGDIASCRPSQKRRQGRLVVLGSTDVFGNDWIQKEENWNLCNVLVRFLLHQNVSFDPSLGRADFEEKEVVPDISSLANLVKTCVQEDEPLPQDYKSLLMENLFGTKMDNITDVLDIYKRLNVPYERLNLVEPHFESPQPSLRMATHDPKMILPPPPALELFDLDESFLDVRIRLHKLSRKFHEDKDLNIFVEEAGLLVVPDVYQDSQWRLDGIQLSKIVLYRVAKKVCDQICRLQCWSLVEYDDKHYFTYVFAACRIQSAEWNLPTSRRSQ</sequence>
<reference evidence="3 4" key="1">
    <citation type="journal article" date="2020" name="G3 (Bethesda)">
        <title>Improved Reference Genome for Cyclotella cryptica CCMP332, a Model for Cell Wall Morphogenesis, Salinity Adaptation, and Lipid Production in Diatoms (Bacillariophyta).</title>
        <authorList>
            <person name="Roberts W.R."/>
            <person name="Downey K.M."/>
            <person name="Ruck E.C."/>
            <person name="Traller J.C."/>
            <person name="Alverson A.J."/>
        </authorList>
    </citation>
    <scope>NUCLEOTIDE SEQUENCE [LARGE SCALE GENOMIC DNA]</scope>
    <source>
        <strain evidence="3 4">CCMP332</strain>
    </source>
</reference>
<dbReference type="InterPro" id="IPR055460">
    <property type="entry name" value="IFT52_central"/>
</dbReference>
<dbReference type="SUPFAM" id="SSF52317">
    <property type="entry name" value="Class I glutamine amidotransferase-like"/>
    <property type="match status" value="1"/>
</dbReference>
<proteinExistence type="predicted"/>
<evidence type="ECO:0000313" key="3">
    <source>
        <dbReference type="EMBL" id="KAL3786851.1"/>
    </source>
</evidence>
<protein>
    <recommendedName>
        <fullName evidence="5">Intraflagellar transport protein 52-like protein</fullName>
    </recommendedName>
</protein>
<organism evidence="3 4">
    <name type="scientific">Cyclotella cryptica</name>
    <dbReference type="NCBI Taxonomy" id="29204"/>
    <lineage>
        <taxon>Eukaryota</taxon>
        <taxon>Sar</taxon>
        <taxon>Stramenopiles</taxon>
        <taxon>Ochrophyta</taxon>
        <taxon>Bacillariophyta</taxon>
        <taxon>Coscinodiscophyceae</taxon>
        <taxon>Thalassiosirophycidae</taxon>
        <taxon>Stephanodiscales</taxon>
        <taxon>Stephanodiscaceae</taxon>
        <taxon>Cyclotella</taxon>
    </lineage>
</organism>
<comment type="caution">
    <text evidence="3">The sequence shown here is derived from an EMBL/GenBank/DDBJ whole genome shotgun (WGS) entry which is preliminary data.</text>
</comment>
<dbReference type="PANTHER" id="PTHR12969">
    <property type="entry name" value="NGD5/OSM-6/IFT52"/>
    <property type="match status" value="1"/>
</dbReference>
<dbReference type="Pfam" id="PF23352">
    <property type="entry name" value="IFT52_central"/>
    <property type="match status" value="1"/>
</dbReference>
<evidence type="ECO:0008006" key="5">
    <source>
        <dbReference type="Google" id="ProtNLM"/>
    </source>
</evidence>
<dbReference type="PANTHER" id="PTHR12969:SF7">
    <property type="entry name" value="INTRAFLAGELLAR TRANSPORT PROTEIN 52 HOMOLOG"/>
    <property type="match status" value="1"/>
</dbReference>
<dbReference type="Proteomes" id="UP001516023">
    <property type="component" value="Unassembled WGS sequence"/>
</dbReference>
<feature type="domain" description="IFT52 central" evidence="1">
    <location>
        <begin position="277"/>
        <end position="357"/>
    </location>
</feature>
<evidence type="ECO:0000259" key="2">
    <source>
        <dbReference type="Pfam" id="PF23355"/>
    </source>
</evidence>
<name>A0ABD3PGN7_9STRA</name>
<feature type="domain" description="IFT52 GIFT" evidence="2">
    <location>
        <begin position="2"/>
        <end position="257"/>
    </location>
</feature>
<dbReference type="InterPro" id="IPR055458">
    <property type="entry name" value="IFT52_GIFT"/>
</dbReference>
<evidence type="ECO:0000313" key="4">
    <source>
        <dbReference type="Proteomes" id="UP001516023"/>
    </source>
</evidence>
<dbReference type="AlphaFoldDB" id="A0ABD3PGN7"/>
<dbReference type="EMBL" id="JABMIG020000186">
    <property type="protein sequence ID" value="KAL3786851.1"/>
    <property type="molecule type" value="Genomic_DNA"/>
</dbReference>
<dbReference type="Pfam" id="PF23355">
    <property type="entry name" value="IFT52_GIFT"/>
    <property type="match status" value="1"/>
</dbReference>
<gene>
    <name evidence="3" type="ORF">HJC23_013772</name>
</gene>
<keyword evidence="4" id="KW-1185">Reference proteome</keyword>
<dbReference type="InterPro" id="IPR029062">
    <property type="entry name" value="Class_I_gatase-like"/>
</dbReference>
<accession>A0ABD3PGN7</accession>
<dbReference type="InterPro" id="IPR039975">
    <property type="entry name" value="IFT52"/>
</dbReference>
<evidence type="ECO:0000259" key="1">
    <source>
        <dbReference type="Pfam" id="PF23352"/>
    </source>
</evidence>